<gene>
    <name evidence="1" type="ORF">ESO86_13035</name>
</gene>
<evidence type="ECO:0000313" key="1">
    <source>
        <dbReference type="EMBL" id="RXZ45838.1"/>
    </source>
</evidence>
<keyword evidence="2" id="KW-1185">Reference proteome</keyword>
<evidence type="ECO:0000313" key="2">
    <source>
        <dbReference type="Proteomes" id="UP000292881"/>
    </source>
</evidence>
<sequence>MRRRPNLRVTTESGRTWDDPTEDYLFILLEDIDERDEEFLILERLGDASGQTYIQCRRNDEGRYLIERREGGPDRHYWTTAPDMRVAHELIASWAYNPTPRASAARWTKLRFG</sequence>
<dbReference type="AlphaFoldDB" id="A0A4Q2JIZ1"/>
<reference evidence="1 2" key="1">
    <citation type="submission" date="2019-01" db="EMBL/GenBank/DDBJ databases">
        <authorList>
            <person name="Li J."/>
        </authorList>
    </citation>
    <scope>NUCLEOTIDE SEQUENCE [LARGE SCALE GENOMIC DNA]</scope>
    <source>
        <strain evidence="1 2">CGMCC 4.7180</strain>
    </source>
</reference>
<dbReference type="EMBL" id="SDPL01000304">
    <property type="protein sequence ID" value="RXZ45838.1"/>
    <property type="molecule type" value="Genomic_DNA"/>
</dbReference>
<protein>
    <submittedName>
        <fullName evidence="1">Uncharacterized protein</fullName>
    </submittedName>
</protein>
<organism evidence="1 2">
    <name type="scientific">Agromyces binzhouensis</name>
    <dbReference type="NCBI Taxonomy" id="1817495"/>
    <lineage>
        <taxon>Bacteria</taxon>
        <taxon>Bacillati</taxon>
        <taxon>Actinomycetota</taxon>
        <taxon>Actinomycetes</taxon>
        <taxon>Micrococcales</taxon>
        <taxon>Microbacteriaceae</taxon>
        <taxon>Agromyces</taxon>
    </lineage>
</organism>
<proteinExistence type="predicted"/>
<dbReference type="OrthoDB" id="3829914at2"/>
<name>A0A4Q2JIZ1_9MICO</name>
<accession>A0A4Q2JIZ1</accession>
<dbReference type="Proteomes" id="UP000292881">
    <property type="component" value="Unassembled WGS sequence"/>
</dbReference>
<comment type="caution">
    <text evidence="1">The sequence shown here is derived from an EMBL/GenBank/DDBJ whole genome shotgun (WGS) entry which is preliminary data.</text>
</comment>